<keyword evidence="1" id="KW-0436">Ligase</keyword>
<dbReference type="PROSITE" id="PS50975">
    <property type="entry name" value="ATP_GRASP"/>
    <property type="match status" value="1"/>
</dbReference>
<dbReference type="Gene3D" id="3.30.470.20">
    <property type="entry name" value="ATP-grasp fold, B domain"/>
    <property type="match status" value="1"/>
</dbReference>
<dbReference type="EMBL" id="ASSY01000001">
    <property type="protein sequence ID" value="EOS53843.1"/>
    <property type="molecule type" value="Genomic_DNA"/>
</dbReference>
<dbReference type="PATRIC" id="fig|1235794.3.peg.151"/>
<dbReference type="GO" id="GO:0005524">
    <property type="term" value="F:ATP binding"/>
    <property type="evidence" value="ECO:0007669"/>
    <property type="project" value="UniProtKB-UniRule"/>
</dbReference>
<dbReference type="AlphaFoldDB" id="R9L5N1"/>
<keyword evidence="2 4" id="KW-0547">Nucleotide-binding</keyword>
<gene>
    <name evidence="7" type="ORF">C811_00147</name>
</gene>
<keyword evidence="3 4" id="KW-0067">ATP-binding</keyword>
<name>R9L5N1_9ACTN</name>
<evidence type="ECO:0000313" key="7">
    <source>
        <dbReference type="EMBL" id="EOS53843.1"/>
    </source>
</evidence>
<dbReference type="GeneID" id="82189812"/>
<organism evidence="7 8">
    <name type="scientific">Adlercreutzia caecimuris B7</name>
    <dbReference type="NCBI Taxonomy" id="1235794"/>
    <lineage>
        <taxon>Bacteria</taxon>
        <taxon>Bacillati</taxon>
        <taxon>Actinomycetota</taxon>
        <taxon>Coriobacteriia</taxon>
        <taxon>Eggerthellales</taxon>
        <taxon>Eggerthellaceae</taxon>
        <taxon>Adlercreutzia</taxon>
    </lineage>
</organism>
<evidence type="ECO:0000313" key="8">
    <source>
        <dbReference type="Proteomes" id="UP000014204"/>
    </source>
</evidence>
<dbReference type="HOGENOM" id="CLU_029016_5_0_11"/>
<dbReference type="Gene3D" id="3.30.1490.20">
    <property type="entry name" value="ATP-grasp fold, A domain"/>
    <property type="match status" value="1"/>
</dbReference>
<evidence type="ECO:0000256" key="3">
    <source>
        <dbReference type="ARBA" id="ARBA00022840"/>
    </source>
</evidence>
<dbReference type="Gene3D" id="3.40.50.20">
    <property type="match status" value="1"/>
</dbReference>
<dbReference type="PANTHER" id="PTHR43585:SF2">
    <property type="entry name" value="ATP-GRASP ENZYME FSQD"/>
    <property type="match status" value="1"/>
</dbReference>
<evidence type="ECO:0000256" key="5">
    <source>
        <dbReference type="SAM" id="MobiDB-lite"/>
    </source>
</evidence>
<evidence type="ECO:0000259" key="6">
    <source>
        <dbReference type="PROSITE" id="PS50975"/>
    </source>
</evidence>
<protein>
    <recommendedName>
        <fullName evidence="6">ATP-grasp domain-containing protein</fullName>
    </recommendedName>
</protein>
<dbReference type="GO" id="GO:0016874">
    <property type="term" value="F:ligase activity"/>
    <property type="evidence" value="ECO:0007669"/>
    <property type="project" value="UniProtKB-KW"/>
</dbReference>
<feature type="region of interest" description="Disordered" evidence="5">
    <location>
        <begin position="1"/>
        <end position="26"/>
    </location>
</feature>
<feature type="domain" description="ATP-grasp" evidence="6">
    <location>
        <begin position="137"/>
        <end position="329"/>
    </location>
</feature>
<dbReference type="Pfam" id="PF13535">
    <property type="entry name" value="ATP-grasp_4"/>
    <property type="match status" value="1"/>
</dbReference>
<sequence length="413" mass="43630">MGECEKTSGAAMGDARDLHAPSEHADQLRRTPKLAIIGANEFQNPLILAAKARGIETHVFAWEAGDVGETTADFFHPISITEVDAIAEACRAIGVDGVASIGSDLANIAVAGVAAALGLTANSVDCVAKSTNKELMRRTFEACGDPSPASIPVTAKTDLRALDVAYPVIVKPADRSGSRGITKLESPAGLGAAVARALDESFAGEALVEEFACGDEYSVEYISWEGEHRFLAVTEKFTTGAPGFIERGHLEPARISPEREAAIRAVVEHALDSLGVRFGASHSEVKVDADGVVKIIEIGSRMGGDCIGSHLVSLSCGYDFVGAVIDVALGVEPPQPTGDVRRPAAVRFVFDKGDERALAMLSDEHPEALAYMSPIERDDHAIVDSGSRRGFFIFSADDAATVEPYLPEVEDEN</sequence>
<dbReference type="InterPro" id="IPR011761">
    <property type="entry name" value="ATP-grasp"/>
</dbReference>
<evidence type="ECO:0000256" key="4">
    <source>
        <dbReference type="PROSITE-ProRule" id="PRU00409"/>
    </source>
</evidence>
<reference evidence="7 8" key="1">
    <citation type="submission" date="2013-04" db="EMBL/GenBank/DDBJ databases">
        <title>The Genome Sequence of Enterorhabdus caecimuris B7.</title>
        <authorList>
            <consortium name="The Broad Institute Genomics Platform"/>
            <consortium name="The Broad Institute Genome Sequencing Center for Infectious Disease"/>
            <person name="Earl A."/>
            <person name="Xavier R."/>
            <person name="Elson C."/>
            <person name="Duck W."/>
            <person name="Walker B."/>
            <person name="Young S."/>
            <person name="Zeng Q."/>
            <person name="Gargeya S."/>
            <person name="Fitzgerald M."/>
            <person name="Haas B."/>
            <person name="Abouelleil A."/>
            <person name="Allen A.W."/>
            <person name="Alvarado L."/>
            <person name="Arachchi H.M."/>
            <person name="Berlin A.M."/>
            <person name="Chapman S.B."/>
            <person name="Gainer-Dewar J."/>
            <person name="Goldberg J."/>
            <person name="Griggs A."/>
            <person name="Gujja S."/>
            <person name="Hansen M."/>
            <person name="Howarth C."/>
            <person name="Imamovic A."/>
            <person name="Ireland A."/>
            <person name="Larimer J."/>
            <person name="McCowan C."/>
            <person name="Murphy C."/>
            <person name="Pearson M."/>
            <person name="Poon T.W."/>
            <person name="Priest M."/>
            <person name="Roberts A."/>
            <person name="Saif S."/>
            <person name="Shea T."/>
            <person name="Sisk P."/>
            <person name="Sykes S."/>
            <person name="Wortman J."/>
            <person name="Nusbaum C."/>
            <person name="Birren B."/>
        </authorList>
    </citation>
    <scope>NUCLEOTIDE SEQUENCE [LARGE SCALE GENOMIC DNA]</scope>
    <source>
        <strain evidence="7 8">B7</strain>
    </source>
</reference>
<dbReference type="PANTHER" id="PTHR43585">
    <property type="entry name" value="FUMIPYRROLE BIOSYNTHESIS PROTEIN C"/>
    <property type="match status" value="1"/>
</dbReference>
<comment type="caution">
    <text evidence="7">The sequence shown here is derived from an EMBL/GenBank/DDBJ whole genome shotgun (WGS) entry which is preliminary data.</text>
</comment>
<dbReference type="Proteomes" id="UP000014204">
    <property type="component" value="Unassembled WGS sequence"/>
</dbReference>
<proteinExistence type="predicted"/>
<dbReference type="RefSeq" id="WP_016308396.1">
    <property type="nucleotide sequence ID" value="NZ_KE159646.1"/>
</dbReference>
<feature type="compositionally biased region" description="Basic and acidic residues" evidence="5">
    <location>
        <begin position="14"/>
        <end position="26"/>
    </location>
</feature>
<evidence type="ECO:0000256" key="2">
    <source>
        <dbReference type="ARBA" id="ARBA00022741"/>
    </source>
</evidence>
<accession>R9L5N1</accession>
<keyword evidence="8" id="KW-1185">Reference proteome</keyword>
<dbReference type="InterPro" id="IPR052032">
    <property type="entry name" value="ATP-dep_AA_Ligase"/>
</dbReference>
<dbReference type="InterPro" id="IPR013815">
    <property type="entry name" value="ATP_grasp_subdomain_1"/>
</dbReference>
<dbReference type="STRING" id="1235794.C811_00147"/>
<dbReference type="GO" id="GO:0046872">
    <property type="term" value="F:metal ion binding"/>
    <property type="evidence" value="ECO:0007669"/>
    <property type="project" value="InterPro"/>
</dbReference>
<dbReference type="eggNOG" id="COG1181">
    <property type="taxonomic scope" value="Bacteria"/>
</dbReference>
<dbReference type="SUPFAM" id="SSF56059">
    <property type="entry name" value="Glutathione synthetase ATP-binding domain-like"/>
    <property type="match status" value="1"/>
</dbReference>
<evidence type="ECO:0000256" key="1">
    <source>
        <dbReference type="ARBA" id="ARBA00022598"/>
    </source>
</evidence>